<dbReference type="Pfam" id="PF00022">
    <property type="entry name" value="Actin"/>
    <property type="match status" value="1"/>
</dbReference>
<evidence type="ECO:0000256" key="2">
    <source>
        <dbReference type="SAM" id="MobiDB-lite"/>
    </source>
</evidence>
<comment type="similarity">
    <text evidence="1">Belongs to the actin family.</text>
</comment>
<name>A0A5E8BRX3_9ASCO</name>
<feature type="compositionally biased region" description="Gly residues" evidence="2">
    <location>
        <begin position="770"/>
        <end position="784"/>
    </location>
</feature>
<dbReference type="AlphaFoldDB" id="A0A5E8BRX3"/>
<keyword evidence="4" id="KW-1185">Reference proteome</keyword>
<evidence type="ECO:0000313" key="3">
    <source>
        <dbReference type="EMBL" id="VVT51483.1"/>
    </source>
</evidence>
<feature type="compositionally biased region" description="Low complexity" evidence="2">
    <location>
        <begin position="813"/>
        <end position="829"/>
    </location>
</feature>
<feature type="compositionally biased region" description="Low complexity" evidence="2">
    <location>
        <begin position="677"/>
        <end position="695"/>
    </location>
</feature>
<dbReference type="OrthoDB" id="5572108at2759"/>
<dbReference type="SMART" id="SM00268">
    <property type="entry name" value="ACTIN"/>
    <property type="match status" value="1"/>
</dbReference>
<feature type="compositionally biased region" description="Gly residues" evidence="2">
    <location>
        <begin position="792"/>
        <end position="812"/>
    </location>
</feature>
<accession>A0A5E8BRX3</accession>
<protein>
    <submittedName>
        <fullName evidence="3">Uncharacterized protein</fullName>
    </submittedName>
</protein>
<organism evidence="3 4">
    <name type="scientific">Magnusiomyces paraingens</name>
    <dbReference type="NCBI Taxonomy" id="2606893"/>
    <lineage>
        <taxon>Eukaryota</taxon>
        <taxon>Fungi</taxon>
        <taxon>Dikarya</taxon>
        <taxon>Ascomycota</taxon>
        <taxon>Saccharomycotina</taxon>
        <taxon>Dipodascomycetes</taxon>
        <taxon>Dipodascales</taxon>
        <taxon>Dipodascaceae</taxon>
        <taxon>Magnusiomyces</taxon>
    </lineage>
</organism>
<dbReference type="Gene3D" id="3.30.420.40">
    <property type="match status" value="3"/>
</dbReference>
<proteinExistence type="inferred from homology"/>
<dbReference type="SUPFAM" id="SSF53067">
    <property type="entry name" value="Actin-like ATPase domain"/>
    <property type="match status" value="2"/>
</dbReference>
<dbReference type="EMBL" id="CABVLU010000002">
    <property type="protein sequence ID" value="VVT51483.1"/>
    <property type="molecule type" value="Genomic_DNA"/>
</dbReference>
<sequence length="944" mass="101294">MTEESATPAKDAPNDPDAMDVDEPASATSATSAAPAPTPTQSTSRSRSKPKPTANPSGVSAGAASAAAAVGAAGAPLEPEPSASDSASGSGTGGTNADGSGGTGSGASGTPAVVKPKRGGSKPILKVSGIARVDNNLKPTLFSSTTQINQKNYYTDYLRRDDQIMYYREWNESQKRQKEETAKAKQQPEVFNVDSHKDDQQDLPAGSKTIVIHMGSQNIRVGLASHAYPKVYPNVIAHRRSTQHQQQQDEPGSLKDKRIPNFSPEYQAMLDAEHAYETGISSTKPPSEPDSFIMFGSDFKKAHATAYRDFRERMRFYKRRVVPNSHDLVVGFNQRARSKQELIPDHNDPGRIEWVAPDQERWPRSITGHRALTIVPGLSQPLSEDTNDSKYPYTYELKWPIRHGLFNETDYDSTQELLGDISLILVDALERELGITFKNYHEYNTIFIIPDLYVRSYVDNMVALLLQMGLNSVAIIQESMAATFGAGVSTACVVDIGAQTASVACVEEGMIIPDSRVNLKFGGEDVTVALTKLLLMSSFPFQELNLAKAYDFTLVEDLKYRYATTNDADITVQLYDFIRREPNKPAKKFQFKVFEEVMLAPLGFFYPEMFDQKHKQEEWCSKQRRILANKYETIPAHGSLFSPSLDIYDMTPNDPESAAQVAIAHARLTVNNMPVGTSAKPPSSTSANSTTRSTPVVPDAENSSSTPGNNNALSNDFTDEPNLPDDPLLYALTGLDHAIIESITQAALAKMQAAGQLPPGITLGTSSASGTGGGSGTGAQGSGATGTTSAVAGGGSGSGTGNGGGAVGGGSGTTSASASASTTSSNGTSHHNLPDPQVVMTNLGNAERAFYENLLVVGGAAAKLPGFNTLLTDRIGMWLSHAGKPIPGEISVMPAPREMDPQVLTWKGGGVFAKLKIVSECWVSAHDWDMLGNRALQYKTLFAY</sequence>
<feature type="compositionally biased region" description="Low complexity" evidence="2">
    <location>
        <begin position="56"/>
        <end position="89"/>
    </location>
</feature>
<gene>
    <name evidence="3" type="ORF">SAPINGB_P003111</name>
</gene>
<dbReference type="Proteomes" id="UP000398389">
    <property type="component" value="Unassembled WGS sequence"/>
</dbReference>
<dbReference type="Gene3D" id="3.90.640.10">
    <property type="entry name" value="Actin, Chain A, domain 4"/>
    <property type="match status" value="1"/>
</dbReference>
<feature type="region of interest" description="Disordered" evidence="2">
    <location>
        <begin position="1"/>
        <end position="123"/>
    </location>
</feature>
<dbReference type="RefSeq" id="XP_031853720.1">
    <property type="nucleotide sequence ID" value="XM_031997829.1"/>
</dbReference>
<evidence type="ECO:0000256" key="1">
    <source>
        <dbReference type="RuleBase" id="RU000487"/>
    </source>
</evidence>
<dbReference type="PANTHER" id="PTHR11937">
    <property type="entry name" value="ACTIN"/>
    <property type="match status" value="1"/>
</dbReference>
<evidence type="ECO:0000313" key="4">
    <source>
        <dbReference type="Proteomes" id="UP000398389"/>
    </source>
</evidence>
<feature type="compositionally biased region" description="Gly residues" evidence="2">
    <location>
        <begin position="90"/>
        <end position="107"/>
    </location>
</feature>
<feature type="compositionally biased region" description="Polar residues" evidence="2">
    <location>
        <begin position="701"/>
        <end position="716"/>
    </location>
</feature>
<dbReference type="InterPro" id="IPR004000">
    <property type="entry name" value="Actin"/>
</dbReference>
<dbReference type="CDD" id="cd10206">
    <property type="entry name" value="ASKHA_NBD_Arp8-like"/>
    <property type="match status" value="1"/>
</dbReference>
<feature type="region of interest" description="Disordered" evidence="2">
    <location>
        <begin position="762"/>
        <end position="838"/>
    </location>
</feature>
<dbReference type="GeneID" id="43581929"/>
<feature type="compositionally biased region" description="Low complexity" evidence="2">
    <location>
        <begin position="24"/>
        <end position="45"/>
    </location>
</feature>
<feature type="region of interest" description="Disordered" evidence="2">
    <location>
        <begin position="673"/>
        <end position="723"/>
    </location>
</feature>
<reference evidence="3 4" key="1">
    <citation type="submission" date="2019-09" db="EMBL/GenBank/DDBJ databases">
        <authorList>
            <person name="Brejova B."/>
        </authorList>
    </citation>
    <scope>NUCLEOTIDE SEQUENCE [LARGE SCALE GENOMIC DNA]</scope>
</reference>
<feature type="region of interest" description="Disordered" evidence="2">
    <location>
        <begin position="240"/>
        <end position="259"/>
    </location>
</feature>
<dbReference type="InterPro" id="IPR043129">
    <property type="entry name" value="ATPase_NBD"/>
</dbReference>